<proteinExistence type="predicted"/>
<organism evidence="1 2">
    <name type="scientific">Extremus antarcticus</name>
    <dbReference type="NCBI Taxonomy" id="702011"/>
    <lineage>
        <taxon>Eukaryota</taxon>
        <taxon>Fungi</taxon>
        <taxon>Dikarya</taxon>
        <taxon>Ascomycota</taxon>
        <taxon>Pezizomycotina</taxon>
        <taxon>Dothideomycetes</taxon>
        <taxon>Dothideomycetidae</taxon>
        <taxon>Mycosphaerellales</taxon>
        <taxon>Extremaceae</taxon>
        <taxon>Extremus</taxon>
    </lineage>
</organism>
<evidence type="ECO:0000313" key="2">
    <source>
        <dbReference type="Proteomes" id="UP001271007"/>
    </source>
</evidence>
<sequence>MSKEVTVTGVLDVKPGKVQKTKDFMAKCLKEIKENEKYCLEFRVLEEANDGEKSRLILWERYVHFPKLMHGIS</sequence>
<dbReference type="SUPFAM" id="SSF54909">
    <property type="entry name" value="Dimeric alpha+beta barrel"/>
    <property type="match status" value="1"/>
</dbReference>
<dbReference type="EMBL" id="JAWDJX010000003">
    <property type="protein sequence ID" value="KAK3057380.1"/>
    <property type="molecule type" value="Genomic_DNA"/>
</dbReference>
<protein>
    <recommendedName>
        <fullName evidence="3">ABM domain-containing protein</fullName>
    </recommendedName>
</protein>
<accession>A0AAJ0GH55</accession>
<dbReference type="InterPro" id="IPR011008">
    <property type="entry name" value="Dimeric_a/b-barrel"/>
</dbReference>
<dbReference type="Proteomes" id="UP001271007">
    <property type="component" value="Unassembled WGS sequence"/>
</dbReference>
<evidence type="ECO:0008006" key="3">
    <source>
        <dbReference type="Google" id="ProtNLM"/>
    </source>
</evidence>
<name>A0AAJ0GH55_9PEZI</name>
<gene>
    <name evidence="1" type="ORF">LTR09_001563</name>
</gene>
<evidence type="ECO:0000313" key="1">
    <source>
        <dbReference type="EMBL" id="KAK3057380.1"/>
    </source>
</evidence>
<comment type="caution">
    <text evidence="1">The sequence shown here is derived from an EMBL/GenBank/DDBJ whole genome shotgun (WGS) entry which is preliminary data.</text>
</comment>
<reference evidence="1" key="1">
    <citation type="submission" date="2023-04" db="EMBL/GenBank/DDBJ databases">
        <title>Black Yeasts Isolated from many extreme environments.</title>
        <authorList>
            <person name="Coleine C."/>
            <person name="Stajich J.E."/>
            <person name="Selbmann L."/>
        </authorList>
    </citation>
    <scope>NUCLEOTIDE SEQUENCE</scope>
    <source>
        <strain evidence="1">CCFEE 5312</strain>
    </source>
</reference>
<dbReference type="Gene3D" id="3.30.70.100">
    <property type="match status" value="1"/>
</dbReference>
<dbReference type="AlphaFoldDB" id="A0AAJ0GH55"/>
<keyword evidence="2" id="KW-1185">Reference proteome</keyword>